<dbReference type="Proteomes" id="UP000702425">
    <property type="component" value="Unassembled WGS sequence"/>
</dbReference>
<sequence>MNINKTIMLQTADNPTTSPAVEQRFTWRGFTWHRFKTIQAGFEDVPNVRLFYCDGVLEIVVLEGCMKQLCV</sequence>
<name>A0ABX2D5A6_9CYAN</name>
<evidence type="ECO:0000313" key="1">
    <source>
        <dbReference type="EMBL" id="NQE37841.1"/>
    </source>
</evidence>
<organism evidence="1 2">
    <name type="scientific">Microcoleus asticus IPMA8</name>
    <dbReference type="NCBI Taxonomy" id="2563858"/>
    <lineage>
        <taxon>Bacteria</taxon>
        <taxon>Bacillati</taxon>
        <taxon>Cyanobacteriota</taxon>
        <taxon>Cyanophyceae</taxon>
        <taxon>Oscillatoriophycideae</taxon>
        <taxon>Oscillatoriales</taxon>
        <taxon>Microcoleaceae</taxon>
        <taxon>Microcoleus</taxon>
        <taxon>Microcoleus asticus</taxon>
    </lineage>
</organism>
<keyword evidence="2" id="KW-1185">Reference proteome</keyword>
<accession>A0ABX2D5A6</accession>
<gene>
    <name evidence="1" type="ORF">E5S67_05622</name>
</gene>
<evidence type="ECO:0000313" key="2">
    <source>
        <dbReference type="Proteomes" id="UP000702425"/>
    </source>
</evidence>
<proteinExistence type="predicted"/>
<protein>
    <submittedName>
        <fullName evidence="1">Uncharacterized protein</fullName>
    </submittedName>
</protein>
<comment type="caution">
    <text evidence="1">The sequence shown here is derived from an EMBL/GenBank/DDBJ whole genome shotgun (WGS) entry which is preliminary data.</text>
</comment>
<reference evidence="1 2" key="1">
    <citation type="journal article" date="2020" name="Sci. Rep.">
        <title>A novel cyanobacterial geosmin producer, revising GeoA distribution and dispersion patterns in Bacteria.</title>
        <authorList>
            <person name="Churro C."/>
            <person name="Semedo-Aguiar A.P."/>
            <person name="Silva A.D."/>
            <person name="Pereira-Leal J.B."/>
            <person name="Leite R.B."/>
        </authorList>
    </citation>
    <scope>NUCLEOTIDE SEQUENCE [LARGE SCALE GENOMIC DNA]</scope>
    <source>
        <strain evidence="1 2">IPMA8</strain>
    </source>
</reference>
<dbReference type="EMBL" id="SRRZ01000156">
    <property type="protein sequence ID" value="NQE37841.1"/>
    <property type="molecule type" value="Genomic_DNA"/>
</dbReference>